<dbReference type="Proteomes" id="UP000182649">
    <property type="component" value="Unassembled WGS sequence"/>
</dbReference>
<evidence type="ECO:0000313" key="2">
    <source>
        <dbReference type="EMBL" id="SFU73509.1"/>
    </source>
</evidence>
<dbReference type="InterPro" id="IPR041196">
    <property type="entry name" value="LPD37"/>
</dbReference>
<gene>
    <name evidence="2" type="ORF">SAMN05216417_1215</name>
</gene>
<proteinExistence type="predicted"/>
<accession>A0A1I7IKQ4</accession>
<dbReference type="EMBL" id="FPBZ01000021">
    <property type="protein sequence ID" value="SFU73509.1"/>
    <property type="molecule type" value="Genomic_DNA"/>
</dbReference>
<evidence type="ECO:0000259" key="1">
    <source>
        <dbReference type="Pfam" id="PF18853"/>
    </source>
</evidence>
<sequence length="235" mass="25900">MLSLALRFGTTRHIEPGPQQIEGDKEDGVEPLAWGGDDVAKTRALIHTFITTFQNKAPEFKDVRYDFNRRKFIGRLGQSFDRETIQRGASEGMGRAARAGEATVRRGILIQSLISSESFDRPGILEHVLSRARAFVSQGSLSRSFSRQATFQGGFSVSGLPRSQIRAITAAIAARWKNSPEIVIVDDIDDPAIPESVHMEAGAHRKHIIQSMTQVQAYPLNHFSCQSLEVGSPGK</sequence>
<feature type="domain" description="Large polyvalent protein associated" evidence="1">
    <location>
        <begin position="1"/>
        <end position="116"/>
    </location>
</feature>
<evidence type="ECO:0000313" key="3">
    <source>
        <dbReference type="Proteomes" id="UP000182649"/>
    </source>
</evidence>
<dbReference type="Pfam" id="PF18853">
    <property type="entry name" value="LPD37"/>
    <property type="match status" value="1"/>
</dbReference>
<name>A0A1I7IKQ4_9PROT</name>
<protein>
    <recommendedName>
        <fullName evidence="1">Large polyvalent protein associated domain-containing protein</fullName>
    </recommendedName>
</protein>
<organism evidence="2 3">
    <name type="scientific">Nitrosospira multiformis</name>
    <dbReference type="NCBI Taxonomy" id="1231"/>
    <lineage>
        <taxon>Bacteria</taxon>
        <taxon>Pseudomonadati</taxon>
        <taxon>Pseudomonadota</taxon>
        <taxon>Betaproteobacteria</taxon>
        <taxon>Nitrosomonadales</taxon>
        <taxon>Nitrosomonadaceae</taxon>
        <taxon>Nitrosospira</taxon>
    </lineage>
</organism>
<reference evidence="3" key="1">
    <citation type="submission" date="2016-10" db="EMBL/GenBank/DDBJ databases">
        <authorList>
            <person name="Varghese N."/>
            <person name="Submissions S."/>
        </authorList>
    </citation>
    <scope>NUCLEOTIDE SEQUENCE [LARGE SCALE GENOMIC DNA]</scope>
    <source>
        <strain evidence="3">Nl14</strain>
    </source>
</reference>
<dbReference type="AlphaFoldDB" id="A0A1I7IKQ4"/>